<dbReference type="EMBL" id="OZ019893">
    <property type="protein sequence ID" value="CAK9191019.1"/>
    <property type="molecule type" value="Genomic_DNA"/>
</dbReference>
<protein>
    <submittedName>
        <fullName evidence="1">Uncharacterized protein</fullName>
    </submittedName>
</protein>
<accession>A0ABP0TAI6</accession>
<keyword evidence="2" id="KW-1185">Reference proteome</keyword>
<gene>
    <name evidence="1" type="ORF">CSSPTR1EN2_LOCUS1181</name>
</gene>
<reference evidence="1 2" key="1">
    <citation type="submission" date="2024-02" db="EMBL/GenBank/DDBJ databases">
        <authorList>
            <consortium name="ELIXIR-Norway"/>
            <consortium name="Elixir Norway"/>
        </authorList>
    </citation>
    <scope>NUCLEOTIDE SEQUENCE [LARGE SCALE GENOMIC DNA]</scope>
</reference>
<organism evidence="1 2">
    <name type="scientific">Sphagnum troendelagicum</name>
    <dbReference type="NCBI Taxonomy" id="128251"/>
    <lineage>
        <taxon>Eukaryota</taxon>
        <taxon>Viridiplantae</taxon>
        <taxon>Streptophyta</taxon>
        <taxon>Embryophyta</taxon>
        <taxon>Bryophyta</taxon>
        <taxon>Sphagnophytina</taxon>
        <taxon>Sphagnopsida</taxon>
        <taxon>Sphagnales</taxon>
        <taxon>Sphagnaceae</taxon>
        <taxon>Sphagnum</taxon>
    </lineage>
</organism>
<dbReference type="Proteomes" id="UP001497512">
    <property type="component" value="Chromosome 1"/>
</dbReference>
<sequence>MGSSSNKAEDENHINNGVESDADVVVVYLADAGRIAVAHKCKRASRSCAKRIVMKPILLVLRTKNQRIKIVQNDARNGQ</sequence>
<evidence type="ECO:0000313" key="1">
    <source>
        <dbReference type="EMBL" id="CAK9191019.1"/>
    </source>
</evidence>
<evidence type="ECO:0000313" key="2">
    <source>
        <dbReference type="Proteomes" id="UP001497512"/>
    </source>
</evidence>
<proteinExistence type="predicted"/>
<name>A0ABP0TAI6_9BRYO</name>